<gene>
    <name evidence="1" type="ORF">GN277_16055</name>
</gene>
<protein>
    <submittedName>
        <fullName evidence="1">Uncharacterized protein</fullName>
    </submittedName>
</protein>
<sequence>MIWWESVIKVYTGGKPLRFVLMGSFTPKGKPFGYRKGESPELLSCGYGEAYPKDTPYWANTVKLLKKR</sequence>
<organism evidence="1 2">
    <name type="scientific">Sporofaciens musculi</name>
    <dbReference type="NCBI Taxonomy" id="2681861"/>
    <lineage>
        <taxon>Bacteria</taxon>
        <taxon>Bacillati</taxon>
        <taxon>Bacillota</taxon>
        <taxon>Clostridia</taxon>
        <taxon>Lachnospirales</taxon>
        <taxon>Lachnospiraceae</taxon>
        <taxon>Sporofaciens</taxon>
    </lineage>
</organism>
<accession>A0A7X3MIA6</accession>
<keyword evidence="2" id="KW-1185">Reference proteome</keyword>
<proteinExistence type="predicted"/>
<dbReference type="AlphaFoldDB" id="A0A7X3MIA6"/>
<evidence type="ECO:0000313" key="2">
    <source>
        <dbReference type="Proteomes" id="UP000460412"/>
    </source>
</evidence>
<dbReference type="EMBL" id="WUQX01000001">
    <property type="protein sequence ID" value="MXP76844.1"/>
    <property type="molecule type" value="Genomic_DNA"/>
</dbReference>
<name>A0A7X3MIA6_9FIRM</name>
<reference evidence="1 2" key="1">
    <citation type="submission" date="2019-12" db="EMBL/GenBank/DDBJ databases">
        <title>Sporaefaciens musculi gen. nov., sp. nov., a novel bacterium isolated from the caecum of an obese mouse.</title>
        <authorList>
            <person name="Rasmussen T.S."/>
            <person name="Streidl T."/>
            <person name="Hitch T.C.A."/>
            <person name="Wortmann E."/>
            <person name="Deptula P."/>
            <person name="Hansen M."/>
            <person name="Nielsen D.S."/>
            <person name="Clavel T."/>
            <person name="Vogensen F.K."/>
        </authorList>
    </citation>
    <scope>NUCLEOTIDE SEQUENCE [LARGE SCALE GENOMIC DNA]</scope>
    <source>
        <strain evidence="1 2">WCA-9-b2</strain>
    </source>
</reference>
<dbReference type="RefSeq" id="WP_159751894.1">
    <property type="nucleotide sequence ID" value="NZ_WUQX01000001.1"/>
</dbReference>
<comment type="caution">
    <text evidence="1">The sequence shown here is derived from an EMBL/GenBank/DDBJ whole genome shotgun (WGS) entry which is preliminary data.</text>
</comment>
<evidence type="ECO:0000313" key="1">
    <source>
        <dbReference type="EMBL" id="MXP76844.1"/>
    </source>
</evidence>
<dbReference type="Proteomes" id="UP000460412">
    <property type="component" value="Unassembled WGS sequence"/>
</dbReference>